<dbReference type="EMBL" id="OX365925">
    <property type="protein sequence ID" value="CAI4049722.1"/>
    <property type="molecule type" value="Genomic_DNA"/>
</dbReference>
<dbReference type="Pfam" id="PF00370">
    <property type="entry name" value="FGGY_N"/>
    <property type="match status" value="1"/>
</dbReference>
<dbReference type="AlphaFoldDB" id="A0AA35J881"/>
<gene>
    <name evidence="3" type="primary">SUVC14G0820</name>
    <name evidence="3" type="ORF">SUVC_14G0820</name>
</gene>
<evidence type="ECO:0000313" key="3">
    <source>
        <dbReference type="EMBL" id="CAI4049722.1"/>
    </source>
</evidence>
<evidence type="ECO:0000259" key="2">
    <source>
        <dbReference type="Pfam" id="PF02782"/>
    </source>
</evidence>
<accession>A0AA35J881</accession>
<feature type="domain" description="Carbohydrate kinase FGGY C-terminal" evidence="2">
    <location>
        <begin position="261"/>
        <end position="469"/>
    </location>
</feature>
<dbReference type="SUPFAM" id="SSF53067">
    <property type="entry name" value="Actin-like ATPase domain"/>
    <property type="match status" value="2"/>
</dbReference>
<proteinExistence type="predicted"/>
<dbReference type="InterPro" id="IPR018485">
    <property type="entry name" value="FGGY_C"/>
</dbReference>
<evidence type="ECO:0000313" key="4">
    <source>
        <dbReference type="Proteomes" id="UP001162090"/>
    </source>
</evidence>
<sequence>MNECQHVGIGIDIGSSSARVGIYDYYNDVLLAMAQEPVPYYHDSSKKSWKFWQKSTEIIKALQNCFQELKITQYNVRSCGVSATCSLAIFQKDLTNGNLIPYPNEDNVIFWMDSSAVDECEWLNEKCSQQLLDYLGGKFIPEMGIPKLKYFLNEHSHNQEKQFHIFDLHQYIAYELGRLYRWNTDELSARENINGIGNDGEASGWSSSFYNDIMKLPSNVTIGLTGLNSNNSSSTTTVCSCIDSYASWFAVSSPNLEASLFMIAGTSTCYMYGSPVTTTKIPGVWGPFDTILETNGNYSVYTAGQSCTGKLIEHLFKSHPAARKIQRSGEDIYEVLENSIQDIEKKNRKSIHILAKHMFFYGDYEGNRTPFADSQMRGSFIGESTDTSILNLTYKYVSMLEFLSFQTKLIIDTFQGQNSGARIEELRVSGSQAKNGRLLSLISLVNDGIKIKRPNENIDLMGVMGAYMLGKSANEKKQIIDIIRERDANADSEEFEPFGTYQLGNDCILLKRLLSVKYRIHLDMAKQQQQYHRLVDEALNVTN</sequence>
<reference evidence="3" key="1">
    <citation type="submission" date="2022-10" db="EMBL/GenBank/DDBJ databases">
        <authorList>
            <person name="Byrne P K."/>
        </authorList>
    </citation>
    <scope>NUCLEOTIDE SEQUENCE</scope>
    <source>
        <strain evidence="3">CBS7001</strain>
    </source>
</reference>
<dbReference type="GO" id="GO:0019150">
    <property type="term" value="F:D-ribulokinase activity"/>
    <property type="evidence" value="ECO:0007669"/>
    <property type="project" value="TreeGrafter"/>
</dbReference>
<dbReference type="Pfam" id="PF02782">
    <property type="entry name" value="FGGY_C"/>
    <property type="match status" value="1"/>
</dbReference>
<dbReference type="PANTHER" id="PTHR43435:SF1">
    <property type="entry name" value="PROTEIN MPA43"/>
    <property type="match status" value="1"/>
</dbReference>
<dbReference type="InterPro" id="IPR043129">
    <property type="entry name" value="ATPase_NBD"/>
</dbReference>
<dbReference type="PANTHER" id="PTHR43435">
    <property type="entry name" value="RIBULOKINASE"/>
    <property type="match status" value="1"/>
</dbReference>
<protein>
    <submittedName>
        <fullName evidence="3">Uncharacterized protein</fullName>
    </submittedName>
</protein>
<dbReference type="GO" id="GO:0019321">
    <property type="term" value="P:pentose metabolic process"/>
    <property type="evidence" value="ECO:0007669"/>
    <property type="project" value="TreeGrafter"/>
</dbReference>
<organism evidence="3 4">
    <name type="scientific">Saccharomyces uvarum</name>
    <name type="common">Yeast</name>
    <name type="synonym">Saccharomyces bayanus var. uvarum</name>
    <dbReference type="NCBI Taxonomy" id="230603"/>
    <lineage>
        <taxon>Eukaryota</taxon>
        <taxon>Fungi</taxon>
        <taxon>Dikarya</taxon>
        <taxon>Ascomycota</taxon>
        <taxon>Saccharomycotina</taxon>
        <taxon>Saccharomycetes</taxon>
        <taxon>Saccharomycetales</taxon>
        <taxon>Saccharomycetaceae</taxon>
        <taxon>Saccharomyces</taxon>
    </lineage>
</organism>
<dbReference type="Gene3D" id="3.30.420.40">
    <property type="match status" value="1"/>
</dbReference>
<evidence type="ECO:0000259" key="1">
    <source>
        <dbReference type="Pfam" id="PF00370"/>
    </source>
</evidence>
<dbReference type="Proteomes" id="UP001162090">
    <property type="component" value="Chromosome 14"/>
</dbReference>
<dbReference type="GO" id="GO:0005737">
    <property type="term" value="C:cytoplasm"/>
    <property type="evidence" value="ECO:0007669"/>
    <property type="project" value="TreeGrafter"/>
</dbReference>
<feature type="domain" description="Carbohydrate kinase FGGY N-terminal" evidence="1">
    <location>
        <begin position="9"/>
        <end position="178"/>
    </location>
</feature>
<dbReference type="Gene3D" id="1.20.58.2240">
    <property type="match status" value="1"/>
</dbReference>
<dbReference type="InterPro" id="IPR018484">
    <property type="entry name" value="FGGY_N"/>
</dbReference>
<name>A0AA35J881_SACUV</name>